<name>A0A5K3EJP2_MESCO</name>
<dbReference type="AlphaFoldDB" id="A0A5K3EJP2"/>
<evidence type="ECO:0000256" key="1">
    <source>
        <dbReference type="SAM" id="MobiDB-lite"/>
    </source>
</evidence>
<evidence type="ECO:0000313" key="2">
    <source>
        <dbReference type="WBParaSite" id="MCU_001096-RA"/>
    </source>
</evidence>
<accession>A0A5K3EJP2</accession>
<feature type="region of interest" description="Disordered" evidence="1">
    <location>
        <begin position="1"/>
        <end position="21"/>
    </location>
</feature>
<proteinExistence type="predicted"/>
<reference evidence="2" key="1">
    <citation type="submission" date="2019-11" db="UniProtKB">
        <authorList>
            <consortium name="WormBaseParasite"/>
        </authorList>
    </citation>
    <scope>IDENTIFICATION</scope>
</reference>
<organism evidence="2">
    <name type="scientific">Mesocestoides corti</name>
    <name type="common">Flatworm</name>
    <dbReference type="NCBI Taxonomy" id="53468"/>
    <lineage>
        <taxon>Eukaryota</taxon>
        <taxon>Metazoa</taxon>
        <taxon>Spiralia</taxon>
        <taxon>Lophotrochozoa</taxon>
        <taxon>Platyhelminthes</taxon>
        <taxon>Cestoda</taxon>
        <taxon>Eucestoda</taxon>
        <taxon>Cyclophyllidea</taxon>
        <taxon>Mesocestoididae</taxon>
        <taxon>Mesocestoides</taxon>
    </lineage>
</organism>
<sequence>MVRPPPAEGSLHLHSQKSAAPTARTLAVSFPRSHGNSRLRNLSTGFASNVPSTRALERSSMLSWAHKKAPKKPPSSRYTAVFARASCPLCPNRRPR</sequence>
<protein>
    <submittedName>
        <fullName evidence="2">Uncharacterized protein</fullName>
    </submittedName>
</protein>
<dbReference type="WBParaSite" id="MCU_001096-RA">
    <property type="protein sequence ID" value="MCU_001096-RA"/>
    <property type="gene ID" value="MCU_001096"/>
</dbReference>